<evidence type="ECO:0000313" key="3">
    <source>
        <dbReference type="Proteomes" id="UP001321473"/>
    </source>
</evidence>
<organism evidence="2 3">
    <name type="scientific">Amblyomma americanum</name>
    <name type="common">Lone star tick</name>
    <dbReference type="NCBI Taxonomy" id="6943"/>
    <lineage>
        <taxon>Eukaryota</taxon>
        <taxon>Metazoa</taxon>
        <taxon>Ecdysozoa</taxon>
        <taxon>Arthropoda</taxon>
        <taxon>Chelicerata</taxon>
        <taxon>Arachnida</taxon>
        <taxon>Acari</taxon>
        <taxon>Parasitiformes</taxon>
        <taxon>Ixodida</taxon>
        <taxon>Ixodoidea</taxon>
        <taxon>Ixodidae</taxon>
        <taxon>Amblyomminae</taxon>
        <taxon>Amblyomma</taxon>
    </lineage>
</organism>
<feature type="compositionally biased region" description="Gly residues" evidence="1">
    <location>
        <begin position="35"/>
        <end position="50"/>
    </location>
</feature>
<proteinExistence type="predicted"/>
<gene>
    <name evidence="2" type="ORF">V5799_003889</name>
</gene>
<sequence>MTVTIVPDAVPDSSNTVAIGWRRVGDGGHSWDVVNGGGGDSWGRSVGGDGWSSSVSSHSRSSVVGGDGWSNVGETGDTWGVGYSGHNRGVSGVSKAKTSVANTVSGVDTESADCESQEDAGTDL</sequence>
<feature type="compositionally biased region" description="Polar residues" evidence="1">
    <location>
        <begin position="96"/>
        <end position="108"/>
    </location>
</feature>
<dbReference type="EMBL" id="JARKHS020034097">
    <property type="protein sequence ID" value="KAK8758478.1"/>
    <property type="molecule type" value="Genomic_DNA"/>
</dbReference>
<protein>
    <submittedName>
        <fullName evidence="2">Uncharacterized protein</fullName>
    </submittedName>
</protein>
<evidence type="ECO:0000313" key="2">
    <source>
        <dbReference type="EMBL" id="KAK8758478.1"/>
    </source>
</evidence>
<dbReference type="Proteomes" id="UP001321473">
    <property type="component" value="Unassembled WGS sequence"/>
</dbReference>
<name>A0AAQ4D7N8_AMBAM</name>
<comment type="caution">
    <text evidence="2">The sequence shown here is derived from an EMBL/GenBank/DDBJ whole genome shotgun (WGS) entry which is preliminary data.</text>
</comment>
<feature type="region of interest" description="Disordered" evidence="1">
    <location>
        <begin position="35"/>
        <end position="124"/>
    </location>
</feature>
<feature type="compositionally biased region" description="Low complexity" evidence="1">
    <location>
        <begin position="51"/>
        <end position="64"/>
    </location>
</feature>
<accession>A0AAQ4D7N8</accession>
<feature type="compositionally biased region" description="Acidic residues" evidence="1">
    <location>
        <begin position="110"/>
        <end position="124"/>
    </location>
</feature>
<keyword evidence="3" id="KW-1185">Reference proteome</keyword>
<reference evidence="2 3" key="1">
    <citation type="journal article" date="2023" name="Arcadia Sci">
        <title>De novo assembly of a long-read Amblyomma americanum tick genome.</title>
        <authorList>
            <person name="Chou S."/>
            <person name="Poskanzer K.E."/>
            <person name="Rollins M."/>
            <person name="Thuy-Boun P.S."/>
        </authorList>
    </citation>
    <scope>NUCLEOTIDE SEQUENCE [LARGE SCALE GENOMIC DNA]</scope>
    <source>
        <strain evidence="2">F_SG_1</strain>
        <tissue evidence="2">Salivary glands</tissue>
    </source>
</reference>
<evidence type="ECO:0000256" key="1">
    <source>
        <dbReference type="SAM" id="MobiDB-lite"/>
    </source>
</evidence>
<dbReference type="AlphaFoldDB" id="A0AAQ4D7N8"/>